<dbReference type="PANTHER" id="PTHR13045:SF0">
    <property type="entry name" value="7-METHYLGUANOSINE PHOSPHATE-SPECIFIC 5'-NUCLEOTIDASE"/>
    <property type="match status" value="1"/>
</dbReference>
<keyword evidence="9" id="KW-0963">Cytoplasm</keyword>
<keyword evidence="10" id="KW-1185">Reference proteome</keyword>
<dbReference type="Gene3D" id="1.10.150.340">
    <property type="entry name" value="Pyrimidine 5'-nucleotidase (UMPH-1), N-terminal domain"/>
    <property type="match status" value="1"/>
</dbReference>
<evidence type="ECO:0000256" key="1">
    <source>
        <dbReference type="ARBA" id="ARBA00000815"/>
    </source>
</evidence>
<dbReference type="InterPro" id="IPR006434">
    <property type="entry name" value="Pyrimidine_nucleotidase_eu"/>
</dbReference>
<evidence type="ECO:0000256" key="5">
    <source>
        <dbReference type="ARBA" id="ARBA00022741"/>
    </source>
</evidence>
<dbReference type="GO" id="GO:0000166">
    <property type="term" value="F:nucleotide binding"/>
    <property type="evidence" value="ECO:0007669"/>
    <property type="project" value="UniProtKB-KW"/>
</dbReference>
<evidence type="ECO:0000256" key="2">
    <source>
        <dbReference type="ARBA" id="ARBA00008389"/>
    </source>
</evidence>
<dbReference type="Pfam" id="PF05822">
    <property type="entry name" value="UMPH-1"/>
    <property type="match status" value="1"/>
</dbReference>
<evidence type="ECO:0000256" key="7">
    <source>
        <dbReference type="ARBA" id="ARBA00022842"/>
    </source>
</evidence>
<dbReference type="PANTHER" id="PTHR13045">
    <property type="entry name" value="5'-NUCLEOTIDASE"/>
    <property type="match status" value="1"/>
</dbReference>
<accession>A0A0N5B2K4</accession>
<dbReference type="InterPro" id="IPR023214">
    <property type="entry name" value="HAD_sf"/>
</dbReference>
<evidence type="ECO:0000256" key="4">
    <source>
        <dbReference type="ARBA" id="ARBA00022723"/>
    </source>
</evidence>
<comment type="similarity">
    <text evidence="2 9">Belongs to the pyrimidine 5'-nucleotidase family.</text>
</comment>
<dbReference type="SFLD" id="SFLDS00003">
    <property type="entry name" value="Haloacid_Dehalogenase"/>
    <property type="match status" value="1"/>
</dbReference>
<organism evidence="10 11">
    <name type="scientific">Strongyloides papillosus</name>
    <name type="common">Intestinal threadworm</name>
    <dbReference type="NCBI Taxonomy" id="174720"/>
    <lineage>
        <taxon>Eukaryota</taxon>
        <taxon>Metazoa</taxon>
        <taxon>Ecdysozoa</taxon>
        <taxon>Nematoda</taxon>
        <taxon>Chromadorea</taxon>
        <taxon>Rhabditida</taxon>
        <taxon>Tylenchina</taxon>
        <taxon>Panagrolaimomorpha</taxon>
        <taxon>Strongyloidoidea</taxon>
        <taxon>Strongyloididae</taxon>
        <taxon>Strongyloides</taxon>
    </lineage>
</organism>
<dbReference type="AlphaFoldDB" id="A0A0N5B2K4"/>
<dbReference type="STRING" id="174720.A0A0N5B2K4"/>
<reference evidence="11" key="1">
    <citation type="submission" date="2017-02" db="UniProtKB">
        <authorList>
            <consortium name="WormBaseParasite"/>
        </authorList>
    </citation>
    <scope>IDENTIFICATION</scope>
</reference>
<dbReference type="GO" id="GO:0000287">
    <property type="term" value="F:magnesium ion binding"/>
    <property type="evidence" value="ECO:0007669"/>
    <property type="project" value="InterPro"/>
</dbReference>
<dbReference type="InterPro" id="IPR036412">
    <property type="entry name" value="HAD-like_sf"/>
</dbReference>
<keyword evidence="4" id="KW-0479">Metal-binding</keyword>
<keyword evidence="8 9" id="KW-0546">Nucleotide metabolism</keyword>
<proteinExistence type="inferred from homology"/>
<comment type="subcellular location">
    <subcellularLocation>
        <location evidence="9">Cytoplasm</location>
    </subcellularLocation>
</comment>
<dbReference type="GO" id="GO:0005737">
    <property type="term" value="C:cytoplasm"/>
    <property type="evidence" value="ECO:0007669"/>
    <property type="project" value="UniProtKB-SubCell"/>
</dbReference>
<keyword evidence="5 9" id="KW-0547">Nucleotide-binding</keyword>
<evidence type="ECO:0000256" key="3">
    <source>
        <dbReference type="ARBA" id="ARBA00012643"/>
    </source>
</evidence>
<evidence type="ECO:0000313" key="10">
    <source>
        <dbReference type="Proteomes" id="UP000046392"/>
    </source>
</evidence>
<dbReference type="NCBIfam" id="TIGR01544">
    <property type="entry name" value="HAD-SF-IE"/>
    <property type="match status" value="1"/>
</dbReference>
<dbReference type="SFLD" id="SFLDG01128">
    <property type="entry name" value="C1.4:_5'-Nucleotidase_Like"/>
    <property type="match status" value="1"/>
</dbReference>
<evidence type="ECO:0000256" key="8">
    <source>
        <dbReference type="ARBA" id="ARBA00023080"/>
    </source>
</evidence>
<dbReference type="Gene3D" id="3.40.50.1000">
    <property type="entry name" value="HAD superfamily/HAD-like"/>
    <property type="match status" value="1"/>
</dbReference>
<keyword evidence="7" id="KW-0460">Magnesium</keyword>
<dbReference type="WBParaSite" id="SPAL_0000031100.1">
    <property type="protein sequence ID" value="SPAL_0000031100.1"/>
    <property type="gene ID" value="SPAL_0000031100"/>
</dbReference>
<evidence type="ECO:0000313" key="11">
    <source>
        <dbReference type="WBParaSite" id="SPAL_0000031100.1"/>
    </source>
</evidence>
<name>A0A0N5B2K4_STREA</name>
<protein>
    <recommendedName>
        <fullName evidence="3 9">5'-nucleotidase</fullName>
        <ecNumber evidence="3 9">3.1.3.5</ecNumber>
    </recommendedName>
</protein>
<evidence type="ECO:0000256" key="6">
    <source>
        <dbReference type="ARBA" id="ARBA00022801"/>
    </source>
</evidence>
<dbReference type="FunFam" id="1.10.150.340:FF:000001">
    <property type="entry name" value="Cytosolic 5-nucleotidase 3-like"/>
    <property type="match status" value="1"/>
</dbReference>
<comment type="catalytic activity">
    <reaction evidence="1 9">
        <text>a ribonucleoside 5'-phosphate + H2O = a ribonucleoside + phosphate</text>
        <dbReference type="Rhea" id="RHEA:12484"/>
        <dbReference type="ChEBI" id="CHEBI:15377"/>
        <dbReference type="ChEBI" id="CHEBI:18254"/>
        <dbReference type="ChEBI" id="CHEBI:43474"/>
        <dbReference type="ChEBI" id="CHEBI:58043"/>
        <dbReference type="EC" id="3.1.3.5"/>
    </reaction>
</comment>
<dbReference type="GO" id="GO:0008253">
    <property type="term" value="F:5'-nucleotidase activity"/>
    <property type="evidence" value="ECO:0007669"/>
    <property type="project" value="UniProtKB-EC"/>
</dbReference>
<dbReference type="Proteomes" id="UP000046392">
    <property type="component" value="Unplaced"/>
</dbReference>
<sequence length="298" mass="34593">MDFLINNRKVFMKSKEYVSRIINALSEGGPKNLTVISDFDYTISSYYDENGNQNLTTHQLFRKGTEVSNPDLGPKLKKHFDKYFPLEYSNELTIAEKIPLMEEWWRLSHDAIAEERLHRDFIVDVVKNSNLKLRDCFKKFNRQLHRMNVPLVVFSAGIGDVIDMYFREKVKLTEDNIYIVSNSMIFDDDNICTGFIEPLIHTFSKNSSVIKENSPLFDVVKDRKNVLLIGDSFGDTTMEINSKRKGNTLKIGFLNFNKSNLLQKYINCYDIVCVDDQTMEVPNYITKIIESGVYVDEL</sequence>
<evidence type="ECO:0000256" key="9">
    <source>
        <dbReference type="RuleBase" id="RU361276"/>
    </source>
</evidence>
<dbReference type="SUPFAM" id="SSF56784">
    <property type="entry name" value="HAD-like"/>
    <property type="match status" value="1"/>
</dbReference>
<dbReference type="GO" id="GO:0009117">
    <property type="term" value="P:nucleotide metabolic process"/>
    <property type="evidence" value="ECO:0007669"/>
    <property type="project" value="UniProtKB-KW"/>
</dbReference>
<dbReference type="EC" id="3.1.3.5" evidence="3 9"/>
<keyword evidence="6 9" id="KW-0378">Hydrolase</keyword>